<protein>
    <submittedName>
        <fullName evidence="1">Uncharacterized protein</fullName>
    </submittedName>
</protein>
<keyword evidence="2" id="KW-1185">Reference proteome</keyword>
<dbReference type="InterPro" id="IPR036574">
    <property type="entry name" value="Scorpion_toxin-like_sf"/>
</dbReference>
<organism evidence="1 2">
    <name type="scientific">Panicum virgatum</name>
    <name type="common">Blackwell switchgrass</name>
    <dbReference type="NCBI Taxonomy" id="38727"/>
    <lineage>
        <taxon>Eukaryota</taxon>
        <taxon>Viridiplantae</taxon>
        <taxon>Streptophyta</taxon>
        <taxon>Embryophyta</taxon>
        <taxon>Tracheophyta</taxon>
        <taxon>Spermatophyta</taxon>
        <taxon>Magnoliopsida</taxon>
        <taxon>Liliopsida</taxon>
        <taxon>Poales</taxon>
        <taxon>Poaceae</taxon>
        <taxon>PACMAD clade</taxon>
        <taxon>Panicoideae</taxon>
        <taxon>Panicodae</taxon>
        <taxon>Paniceae</taxon>
        <taxon>Panicinae</taxon>
        <taxon>Panicum</taxon>
        <taxon>Panicum sect. Hiantes</taxon>
    </lineage>
</organism>
<dbReference type="EMBL" id="CM029042">
    <property type="protein sequence ID" value="KAG2621188.1"/>
    <property type="molecule type" value="Genomic_DNA"/>
</dbReference>
<dbReference type="SUPFAM" id="SSF57095">
    <property type="entry name" value="Scorpion toxin-like"/>
    <property type="match status" value="1"/>
</dbReference>
<evidence type="ECO:0000313" key="2">
    <source>
        <dbReference type="Proteomes" id="UP000823388"/>
    </source>
</evidence>
<dbReference type="AlphaFoldDB" id="A0A8T0UGK7"/>
<accession>A0A8T0UGK7</accession>
<sequence length="78" mass="8516">MAAGESMSAGKYVDCHEHLSGNYKGICVGLIHDAKCRRTCFDESSDNYDGFCNFFQCWCLSPCTSETEAAAASAPIRH</sequence>
<evidence type="ECO:0000313" key="1">
    <source>
        <dbReference type="EMBL" id="KAG2621188.1"/>
    </source>
</evidence>
<name>A0A8T0UGK7_PANVG</name>
<reference evidence="1" key="1">
    <citation type="submission" date="2020-05" db="EMBL/GenBank/DDBJ databases">
        <title>WGS assembly of Panicum virgatum.</title>
        <authorList>
            <person name="Lovell J.T."/>
            <person name="Jenkins J."/>
            <person name="Shu S."/>
            <person name="Juenger T.E."/>
            <person name="Schmutz J."/>
        </authorList>
    </citation>
    <scope>NUCLEOTIDE SEQUENCE</scope>
    <source>
        <strain evidence="1">AP13</strain>
    </source>
</reference>
<proteinExistence type="predicted"/>
<comment type="caution">
    <text evidence="1">The sequence shown here is derived from an EMBL/GenBank/DDBJ whole genome shotgun (WGS) entry which is preliminary data.</text>
</comment>
<dbReference type="Gene3D" id="3.30.30.10">
    <property type="entry name" value="Knottin, scorpion toxin-like"/>
    <property type="match status" value="1"/>
</dbReference>
<dbReference type="Proteomes" id="UP000823388">
    <property type="component" value="Chromosome 3N"/>
</dbReference>
<gene>
    <name evidence="1" type="ORF">PVAP13_3NG189200</name>
</gene>